<evidence type="ECO:0000256" key="9">
    <source>
        <dbReference type="ARBA" id="ARBA00023098"/>
    </source>
</evidence>
<dbReference type="EMBL" id="ML977513">
    <property type="protein sequence ID" value="KAF2126415.1"/>
    <property type="molecule type" value="Genomic_DNA"/>
</dbReference>
<evidence type="ECO:0000256" key="13">
    <source>
        <dbReference type="ARBA" id="ARBA00036671"/>
    </source>
</evidence>
<comment type="similarity">
    <text evidence="3 14">Belongs to the very long-chain fatty acids dehydratase HACD family.</text>
</comment>
<evidence type="ECO:0000256" key="12">
    <source>
        <dbReference type="ARBA" id="ARBA00023239"/>
    </source>
</evidence>
<keyword evidence="8 14" id="KW-1133">Transmembrane helix</keyword>
<evidence type="ECO:0000313" key="16">
    <source>
        <dbReference type="Proteomes" id="UP000799771"/>
    </source>
</evidence>
<feature type="transmembrane region" description="Helical" evidence="14">
    <location>
        <begin position="212"/>
        <end position="233"/>
    </location>
</feature>
<keyword evidence="12 14" id="KW-0456">Lyase</keyword>
<dbReference type="EC" id="4.2.1.134" evidence="4 14"/>
<evidence type="ECO:0000256" key="14">
    <source>
        <dbReference type="RuleBase" id="RU363109"/>
    </source>
</evidence>
<evidence type="ECO:0000256" key="5">
    <source>
        <dbReference type="ARBA" id="ARBA00022516"/>
    </source>
</evidence>
<evidence type="ECO:0000256" key="10">
    <source>
        <dbReference type="ARBA" id="ARBA00023136"/>
    </source>
</evidence>
<evidence type="ECO:0000256" key="3">
    <source>
        <dbReference type="ARBA" id="ARBA00007811"/>
    </source>
</evidence>
<evidence type="ECO:0000256" key="7">
    <source>
        <dbReference type="ARBA" id="ARBA00022832"/>
    </source>
</evidence>
<keyword evidence="5 14" id="KW-0444">Lipid biosynthesis</keyword>
<evidence type="ECO:0000313" key="15">
    <source>
        <dbReference type="EMBL" id="KAF2126415.1"/>
    </source>
</evidence>
<dbReference type="Pfam" id="PF04387">
    <property type="entry name" value="PTPLA"/>
    <property type="match status" value="1"/>
</dbReference>
<proteinExistence type="inferred from homology"/>
<dbReference type="PANTHER" id="PTHR11035:SF3">
    <property type="entry name" value="VERY-LONG-CHAIN (3R)-3-HYDROXYACYL-COA DEHYDRATASE"/>
    <property type="match status" value="1"/>
</dbReference>
<dbReference type="Proteomes" id="UP000799771">
    <property type="component" value="Unassembled WGS sequence"/>
</dbReference>
<comment type="subcellular location">
    <subcellularLocation>
        <location evidence="14">Endoplasmic reticulum membrane</location>
        <topology evidence="14">Multi-pass membrane protein</topology>
    </subcellularLocation>
    <subcellularLocation>
        <location evidence="1">Membrane</location>
        <topology evidence="1">Multi-pass membrane protein</topology>
    </subcellularLocation>
</comment>
<evidence type="ECO:0000256" key="1">
    <source>
        <dbReference type="ARBA" id="ARBA00004141"/>
    </source>
</evidence>
<keyword evidence="9 14" id="KW-0443">Lipid metabolism</keyword>
<dbReference type="OrthoDB" id="46988at2759"/>
<protein>
    <recommendedName>
        <fullName evidence="4 14">Very-long-chain (3R)-3-hydroxyacyl-CoA dehydratase</fullName>
        <ecNumber evidence="4 14">4.2.1.134</ecNumber>
    </recommendedName>
</protein>
<comment type="function">
    <text evidence="14">Catalyzes the third of the four reactions of the long-chain fatty acids elongation cycle. This endoplasmic reticulum-bound enzymatic process, allows the addition of two carbons to the chain of long- and very long-chain fatty acids/VLCFAs per cycle. This enzyme catalyzes the dehydration of the 3-hydroxyacyl-CoA intermediate into trans-2,3-enoyl-CoA, within each cycle of fatty acid elongation. Thereby, it participates to the production of VLCFAs of different chain lengths that are involved in multiple biological processes as precursors of membrane lipids and lipid mediators.</text>
</comment>
<dbReference type="GO" id="GO:0005789">
    <property type="term" value="C:endoplasmic reticulum membrane"/>
    <property type="evidence" value="ECO:0007669"/>
    <property type="project" value="UniProtKB-SubCell"/>
</dbReference>
<feature type="transmembrane region" description="Helical" evidence="14">
    <location>
        <begin position="23"/>
        <end position="41"/>
    </location>
</feature>
<dbReference type="GO" id="GO:0042761">
    <property type="term" value="P:very long-chain fatty acid biosynthetic process"/>
    <property type="evidence" value="ECO:0007669"/>
    <property type="project" value="TreeGrafter"/>
</dbReference>
<gene>
    <name evidence="15" type="ORF">P153DRAFT_369135</name>
</gene>
<evidence type="ECO:0000256" key="2">
    <source>
        <dbReference type="ARBA" id="ARBA00005194"/>
    </source>
</evidence>
<name>A0A6A6A5H6_9PLEO</name>
<dbReference type="InterPro" id="IPR007482">
    <property type="entry name" value="Tyr_Pase-like_PTPLA"/>
</dbReference>
<dbReference type="PANTHER" id="PTHR11035">
    <property type="entry name" value="VERY-LONG-CHAIN (3R)-3-HYDROXYACYL-COA DEHYDRATASE"/>
    <property type="match status" value="1"/>
</dbReference>
<comment type="caution">
    <text evidence="14">Lacks conserved residue(s) required for the propagation of feature annotation.</text>
</comment>
<evidence type="ECO:0000256" key="11">
    <source>
        <dbReference type="ARBA" id="ARBA00023160"/>
    </source>
</evidence>
<keyword evidence="6 14" id="KW-0812">Transmembrane</keyword>
<organism evidence="15 16">
    <name type="scientific">Dothidotthia symphoricarpi CBS 119687</name>
    <dbReference type="NCBI Taxonomy" id="1392245"/>
    <lineage>
        <taxon>Eukaryota</taxon>
        <taxon>Fungi</taxon>
        <taxon>Dikarya</taxon>
        <taxon>Ascomycota</taxon>
        <taxon>Pezizomycotina</taxon>
        <taxon>Dothideomycetes</taxon>
        <taxon>Pleosporomycetidae</taxon>
        <taxon>Pleosporales</taxon>
        <taxon>Dothidotthiaceae</taxon>
        <taxon>Dothidotthia</taxon>
    </lineage>
</organism>
<keyword evidence="7 14" id="KW-0276">Fatty acid metabolism</keyword>
<sequence>MPPKPAPTPPPKSKPQPSPVKNAYLLAYNAVSAALWAGVLYKTLSIGGAEVLRAGESNALGLGGSNGLEQVKKGLGSGVVYGSLEEYTRLVQSLAGLEVLHSLFGVVRAPLLTTLMQVASRYLLVWGIAYNFPSTTQYSPAYTGMLTAWSITEVVRYTYFVFGLAGVGVPRVWTWLRYNTFLPLYPLGVASECWLVYSAIPAASKIDEKLGFALWGVLATYVPGFYVLFTHMLKQRRRVQRAGWTV</sequence>
<keyword evidence="14" id="KW-0256">Endoplasmic reticulum</keyword>
<comment type="pathway">
    <text evidence="2 14">Lipid metabolism; fatty acid biosynthesis.</text>
</comment>
<dbReference type="GO" id="GO:0030148">
    <property type="term" value="P:sphingolipid biosynthetic process"/>
    <property type="evidence" value="ECO:0007669"/>
    <property type="project" value="TreeGrafter"/>
</dbReference>
<dbReference type="AlphaFoldDB" id="A0A6A6A5H6"/>
<dbReference type="GO" id="GO:0102158">
    <property type="term" value="F:very-long-chain (3R)-3-hydroxyacyl-CoA dehydratase activity"/>
    <property type="evidence" value="ECO:0007669"/>
    <property type="project" value="UniProtKB-EC"/>
</dbReference>
<keyword evidence="11 14" id="KW-0275">Fatty acid biosynthesis</keyword>
<dbReference type="RefSeq" id="XP_033520807.1">
    <property type="nucleotide sequence ID" value="XM_033668689.1"/>
</dbReference>
<accession>A0A6A6A5H6</accession>
<dbReference type="GO" id="GO:0030497">
    <property type="term" value="P:fatty acid elongation"/>
    <property type="evidence" value="ECO:0007669"/>
    <property type="project" value="TreeGrafter"/>
</dbReference>
<dbReference type="GeneID" id="54409121"/>
<comment type="catalytic activity">
    <reaction evidence="13 14">
        <text>a very-long-chain (3R)-3-hydroxyacyl-CoA = a very-long-chain (2E)-enoyl-CoA + H2O</text>
        <dbReference type="Rhea" id="RHEA:45812"/>
        <dbReference type="ChEBI" id="CHEBI:15377"/>
        <dbReference type="ChEBI" id="CHEBI:83728"/>
        <dbReference type="ChEBI" id="CHEBI:85440"/>
        <dbReference type="EC" id="4.2.1.134"/>
    </reaction>
</comment>
<evidence type="ECO:0000256" key="4">
    <source>
        <dbReference type="ARBA" id="ARBA00013122"/>
    </source>
</evidence>
<keyword evidence="16" id="KW-1185">Reference proteome</keyword>
<evidence type="ECO:0000256" key="8">
    <source>
        <dbReference type="ARBA" id="ARBA00022989"/>
    </source>
</evidence>
<evidence type="ECO:0000256" key="6">
    <source>
        <dbReference type="ARBA" id="ARBA00022692"/>
    </source>
</evidence>
<dbReference type="UniPathway" id="UPA00094"/>
<reference evidence="15" key="1">
    <citation type="journal article" date="2020" name="Stud. Mycol.">
        <title>101 Dothideomycetes genomes: a test case for predicting lifestyles and emergence of pathogens.</title>
        <authorList>
            <person name="Haridas S."/>
            <person name="Albert R."/>
            <person name="Binder M."/>
            <person name="Bloem J."/>
            <person name="Labutti K."/>
            <person name="Salamov A."/>
            <person name="Andreopoulos B."/>
            <person name="Baker S."/>
            <person name="Barry K."/>
            <person name="Bills G."/>
            <person name="Bluhm B."/>
            <person name="Cannon C."/>
            <person name="Castanera R."/>
            <person name="Culley D."/>
            <person name="Daum C."/>
            <person name="Ezra D."/>
            <person name="Gonzalez J."/>
            <person name="Henrissat B."/>
            <person name="Kuo A."/>
            <person name="Liang C."/>
            <person name="Lipzen A."/>
            <person name="Lutzoni F."/>
            <person name="Magnuson J."/>
            <person name="Mondo S."/>
            <person name="Nolan M."/>
            <person name="Ohm R."/>
            <person name="Pangilinan J."/>
            <person name="Park H.-J."/>
            <person name="Ramirez L."/>
            <person name="Alfaro M."/>
            <person name="Sun H."/>
            <person name="Tritt A."/>
            <person name="Yoshinaga Y."/>
            <person name="Zwiers L.-H."/>
            <person name="Turgeon B."/>
            <person name="Goodwin S."/>
            <person name="Spatafora J."/>
            <person name="Crous P."/>
            <person name="Grigoriev I."/>
        </authorList>
    </citation>
    <scope>NUCLEOTIDE SEQUENCE</scope>
    <source>
        <strain evidence="15">CBS 119687</strain>
    </source>
</reference>
<keyword evidence="10 14" id="KW-0472">Membrane</keyword>